<dbReference type="EMBL" id="FNFF01000001">
    <property type="protein sequence ID" value="SDJ50973.1"/>
    <property type="molecule type" value="Genomic_DNA"/>
</dbReference>
<dbReference type="SUPFAM" id="SSF53850">
    <property type="entry name" value="Periplasmic binding protein-like II"/>
    <property type="match status" value="1"/>
</dbReference>
<dbReference type="STRING" id="417292.SAMN05421806_101744"/>
<accession>A0A1G8UB55</accession>
<feature type="domain" description="Solute-binding protein family 3/N-terminal" evidence="4">
    <location>
        <begin position="60"/>
        <end position="290"/>
    </location>
</feature>
<name>A0A1G8UB55_9ACTN</name>
<comment type="similarity">
    <text evidence="2">Belongs to the bacterial solute-binding protein SsuA/TauA family.</text>
</comment>
<dbReference type="Proteomes" id="UP000199155">
    <property type="component" value="Unassembled WGS sequence"/>
</dbReference>
<dbReference type="SMART" id="SM00062">
    <property type="entry name" value="PBPb"/>
    <property type="match status" value="1"/>
</dbReference>
<protein>
    <submittedName>
        <fullName evidence="5">NitT/TauT family transport system substrate-binding protein</fullName>
    </submittedName>
</protein>
<dbReference type="PANTHER" id="PTHR30024">
    <property type="entry name" value="ALIPHATIC SULFONATES-BINDING PROTEIN-RELATED"/>
    <property type="match status" value="1"/>
</dbReference>
<dbReference type="OrthoDB" id="8877897at2"/>
<keyword evidence="6" id="KW-1185">Reference proteome</keyword>
<dbReference type="GO" id="GO:0042597">
    <property type="term" value="C:periplasmic space"/>
    <property type="evidence" value="ECO:0007669"/>
    <property type="project" value="UniProtKB-SubCell"/>
</dbReference>
<organism evidence="5 6">
    <name type="scientific">Streptomyces indicus</name>
    <dbReference type="NCBI Taxonomy" id="417292"/>
    <lineage>
        <taxon>Bacteria</taxon>
        <taxon>Bacillati</taxon>
        <taxon>Actinomycetota</taxon>
        <taxon>Actinomycetes</taxon>
        <taxon>Kitasatosporales</taxon>
        <taxon>Streptomycetaceae</taxon>
        <taxon>Streptomyces</taxon>
    </lineage>
</organism>
<reference evidence="5 6" key="1">
    <citation type="submission" date="2016-10" db="EMBL/GenBank/DDBJ databases">
        <authorList>
            <person name="de Groot N.N."/>
        </authorList>
    </citation>
    <scope>NUCLEOTIDE SEQUENCE [LARGE SCALE GENOMIC DNA]</scope>
    <source>
        <strain evidence="5 6">CGMCC 4.5727</strain>
    </source>
</reference>
<keyword evidence="3" id="KW-0732">Signal</keyword>
<dbReference type="InterPro" id="IPR001638">
    <property type="entry name" value="Solute-binding_3/MltF_N"/>
</dbReference>
<evidence type="ECO:0000256" key="2">
    <source>
        <dbReference type="ARBA" id="ARBA00010742"/>
    </source>
</evidence>
<gene>
    <name evidence="5" type="ORF">SAMN05421806_101744</name>
</gene>
<evidence type="ECO:0000313" key="6">
    <source>
        <dbReference type="Proteomes" id="UP000199155"/>
    </source>
</evidence>
<evidence type="ECO:0000259" key="4">
    <source>
        <dbReference type="SMART" id="SM00062"/>
    </source>
</evidence>
<evidence type="ECO:0000256" key="1">
    <source>
        <dbReference type="ARBA" id="ARBA00004418"/>
    </source>
</evidence>
<proteinExistence type="inferred from homology"/>
<dbReference type="Pfam" id="PF13379">
    <property type="entry name" value="NMT1_2"/>
    <property type="match status" value="1"/>
</dbReference>
<dbReference type="PANTHER" id="PTHR30024:SF47">
    <property type="entry name" value="TAURINE-BINDING PERIPLASMIC PROTEIN"/>
    <property type="match status" value="1"/>
</dbReference>
<evidence type="ECO:0000313" key="5">
    <source>
        <dbReference type="EMBL" id="SDJ50973.1"/>
    </source>
</evidence>
<sequence length="344" mass="36271">MRLRLLRLLQLLRFLRFLRLLRLRGLAVVVGAALLATACGGEGGGDGEGAKGGKGLEKRTLTVGTMPVADTAPFELARSKGLFAKEGLTVRTQTLSGGAESISRLKAGALDVSFGNYVSFMLADTNKAIDVRIVADAFQSAPGTHALLVKQDSPIKSLADLKGKRIGVNTKRNISALLVKAAAKEAGVALDDDKAFAEVDMPNMGTALKSGSVDAVQAVEPFVTQITASGTGRVLRDLGAEPTKDFPIAGYGTTAEFAEKHPKTVAAFQRALAAAQAMAEDRSLVEQTLPSYTKITAPVAKEISLGTYPTEVSEERLRRVADLMTEFGYVKGEVDVPGLLIRGG</sequence>
<dbReference type="AlphaFoldDB" id="A0A1G8UB55"/>
<evidence type="ECO:0000256" key="3">
    <source>
        <dbReference type="ARBA" id="ARBA00022729"/>
    </source>
</evidence>
<dbReference type="Gene3D" id="3.40.190.10">
    <property type="entry name" value="Periplasmic binding protein-like II"/>
    <property type="match status" value="2"/>
</dbReference>
<comment type="subcellular location">
    <subcellularLocation>
        <location evidence="1">Periplasm</location>
    </subcellularLocation>
</comment>